<dbReference type="InterPro" id="IPR042099">
    <property type="entry name" value="ANL_N_sf"/>
</dbReference>
<evidence type="ECO:0000259" key="3">
    <source>
        <dbReference type="Pfam" id="PF00501"/>
    </source>
</evidence>
<keyword evidence="6" id="KW-1185">Reference proteome</keyword>
<dbReference type="Proteomes" id="UP001164390">
    <property type="component" value="Chromosome"/>
</dbReference>
<dbReference type="Pfam" id="PF13193">
    <property type="entry name" value="AMP-binding_C"/>
    <property type="match status" value="1"/>
</dbReference>
<accession>A0AA46TEV8</accession>
<comment type="similarity">
    <text evidence="1">Belongs to the ATP-dependent AMP-binding enzyme family.</text>
</comment>
<dbReference type="EC" id="6.2.1.3" evidence="5"/>
<feature type="domain" description="AMP-dependent synthetase/ligase" evidence="3">
    <location>
        <begin position="13"/>
        <end position="377"/>
    </location>
</feature>
<sequence>MPDAAVYLTDRIEHWAAATPDEPAVTYGERTWTWSQLADRVGRVSAGLVAAGVGDGDRVAFLDKNHPACVEVTLGASAIGAAHAIINWRLAGDELDYTINDSGARILFVGVELMPAIELIRERLTSIERIIAVTPDGGPDDEYEGWLGEHDPIARLDDVDPDDVCLVMYSSGTTGRPKGVMLTHRNLMAHTRNAHEGWGFDTGDKCLVAMPLFHVGGTSYIMFGLHDGVHCIMTREPEPKALAAAIMAGANHAFLVPAVAAGILAAGEDAIALFSRLRLFTYGASPMPPPVLRAAQAAWPDTKFLQVYGMTEMAGVITHLLPEAHDDPSHQERLLSAGTLLPGAELRVVNPATLRDVAAGESGELWFRSEQCMRGFLNRPDATAEVIVEDGWLRSGDIGRVDDGGFVYVEDRLKDMIITGGENVYSPEVERVLAEHPAVAELAVIGVPDDKWGETVKAVVALVPDATVAPDELIAFCRERLAHYKSPSSVDIVDELPRNPTGKILKRELRKAYPAPWA</sequence>
<dbReference type="AlphaFoldDB" id="A0AA46TEV8"/>
<name>A0AA46TEV8_9ACTN</name>
<dbReference type="GO" id="GO:0004467">
    <property type="term" value="F:long-chain fatty acid-CoA ligase activity"/>
    <property type="evidence" value="ECO:0007669"/>
    <property type="project" value="UniProtKB-EC"/>
</dbReference>
<dbReference type="InterPro" id="IPR045851">
    <property type="entry name" value="AMP-bd_C_sf"/>
</dbReference>
<reference evidence="5" key="1">
    <citation type="submission" date="2022-01" db="EMBL/GenBank/DDBJ databases">
        <title>Nocardioidaceae gen. sp. A5X3R13.</title>
        <authorList>
            <person name="Lopez Marin M.A."/>
            <person name="Uhlik O."/>
        </authorList>
    </citation>
    <scope>NUCLEOTIDE SEQUENCE</scope>
    <source>
        <strain evidence="5">A5X3R13</strain>
    </source>
</reference>
<evidence type="ECO:0000256" key="1">
    <source>
        <dbReference type="ARBA" id="ARBA00006432"/>
    </source>
</evidence>
<dbReference type="RefSeq" id="WP_271632137.1">
    <property type="nucleotide sequence ID" value="NZ_CP094970.1"/>
</dbReference>
<dbReference type="KEGG" id="sgrg:L0C25_13270"/>
<dbReference type="InterPro" id="IPR020845">
    <property type="entry name" value="AMP-binding_CS"/>
</dbReference>
<keyword evidence="2 5" id="KW-0436">Ligase</keyword>
<dbReference type="Gene3D" id="3.40.50.12780">
    <property type="entry name" value="N-terminal domain of ligase-like"/>
    <property type="match status" value="1"/>
</dbReference>
<dbReference type="PANTHER" id="PTHR43767">
    <property type="entry name" value="LONG-CHAIN-FATTY-ACID--COA LIGASE"/>
    <property type="match status" value="1"/>
</dbReference>
<dbReference type="Pfam" id="PF00501">
    <property type="entry name" value="AMP-binding"/>
    <property type="match status" value="1"/>
</dbReference>
<evidence type="ECO:0000259" key="4">
    <source>
        <dbReference type="Pfam" id="PF13193"/>
    </source>
</evidence>
<feature type="domain" description="AMP-binding enzyme C-terminal" evidence="4">
    <location>
        <begin position="428"/>
        <end position="503"/>
    </location>
</feature>
<gene>
    <name evidence="5" type="ORF">L0C25_13270</name>
</gene>
<evidence type="ECO:0000256" key="2">
    <source>
        <dbReference type="ARBA" id="ARBA00022598"/>
    </source>
</evidence>
<dbReference type="SUPFAM" id="SSF56801">
    <property type="entry name" value="Acetyl-CoA synthetase-like"/>
    <property type="match status" value="1"/>
</dbReference>
<dbReference type="EMBL" id="CP094970">
    <property type="protein sequence ID" value="UYM03527.1"/>
    <property type="molecule type" value="Genomic_DNA"/>
</dbReference>
<dbReference type="PROSITE" id="PS00455">
    <property type="entry name" value="AMP_BINDING"/>
    <property type="match status" value="1"/>
</dbReference>
<dbReference type="NCBIfam" id="NF004837">
    <property type="entry name" value="PRK06187.1"/>
    <property type="match status" value="1"/>
</dbReference>
<dbReference type="PANTHER" id="PTHR43767:SF1">
    <property type="entry name" value="NONRIBOSOMAL PEPTIDE SYNTHASE PES1 (EUROFUNG)-RELATED"/>
    <property type="match status" value="1"/>
</dbReference>
<dbReference type="Gene3D" id="3.30.300.30">
    <property type="match status" value="1"/>
</dbReference>
<evidence type="ECO:0000313" key="6">
    <source>
        <dbReference type="Proteomes" id="UP001164390"/>
    </source>
</evidence>
<protein>
    <submittedName>
        <fullName evidence="5">Long-chain-fatty-acid--CoA ligase</fullName>
        <ecNumber evidence="5">6.2.1.3</ecNumber>
    </submittedName>
</protein>
<organism evidence="5 6">
    <name type="scientific">Solicola gregarius</name>
    <dbReference type="NCBI Taxonomy" id="2908642"/>
    <lineage>
        <taxon>Bacteria</taxon>
        <taxon>Bacillati</taxon>
        <taxon>Actinomycetota</taxon>
        <taxon>Actinomycetes</taxon>
        <taxon>Propionibacteriales</taxon>
        <taxon>Nocardioidaceae</taxon>
        <taxon>Solicola</taxon>
    </lineage>
</organism>
<dbReference type="InterPro" id="IPR050237">
    <property type="entry name" value="ATP-dep_AMP-bd_enzyme"/>
</dbReference>
<proteinExistence type="inferred from homology"/>
<dbReference type="InterPro" id="IPR000873">
    <property type="entry name" value="AMP-dep_synth/lig_dom"/>
</dbReference>
<dbReference type="InterPro" id="IPR025110">
    <property type="entry name" value="AMP-bd_C"/>
</dbReference>
<dbReference type="FunFam" id="3.30.300.30:FF:000008">
    <property type="entry name" value="2,3-dihydroxybenzoate-AMP ligase"/>
    <property type="match status" value="1"/>
</dbReference>
<evidence type="ECO:0000313" key="5">
    <source>
        <dbReference type="EMBL" id="UYM03527.1"/>
    </source>
</evidence>